<dbReference type="EMBL" id="VMNF01000009">
    <property type="protein sequence ID" value="TXC01194.1"/>
    <property type="molecule type" value="Genomic_DNA"/>
</dbReference>
<feature type="binding site" evidence="5">
    <location>
        <position position="518"/>
    </location>
    <ligand>
        <name>Fe cation</name>
        <dbReference type="ChEBI" id="CHEBI:24875"/>
        <note>catalytic</note>
    </ligand>
</feature>
<organism evidence="6 7">
    <name type="scientific">Fusarium oxysporum f. sp. cubense</name>
    <dbReference type="NCBI Taxonomy" id="61366"/>
    <lineage>
        <taxon>Eukaryota</taxon>
        <taxon>Fungi</taxon>
        <taxon>Dikarya</taxon>
        <taxon>Ascomycota</taxon>
        <taxon>Pezizomycotina</taxon>
        <taxon>Sordariomycetes</taxon>
        <taxon>Hypocreomycetidae</taxon>
        <taxon>Hypocreales</taxon>
        <taxon>Nectriaceae</taxon>
        <taxon>Fusarium</taxon>
        <taxon>Fusarium oxysporum species complex</taxon>
    </lineage>
</organism>
<dbReference type="GO" id="GO:0046872">
    <property type="term" value="F:metal ion binding"/>
    <property type="evidence" value="ECO:0007669"/>
    <property type="project" value="UniProtKB-KW"/>
</dbReference>
<feature type="binding site" evidence="5">
    <location>
        <position position="337"/>
    </location>
    <ligand>
        <name>Fe cation</name>
        <dbReference type="ChEBI" id="CHEBI:24875"/>
        <note>catalytic</note>
    </ligand>
</feature>
<protein>
    <recommendedName>
        <fullName evidence="8">Lignostilbene-alpha,beta-dioxygenase isozyme III</fullName>
    </recommendedName>
</protein>
<evidence type="ECO:0000256" key="3">
    <source>
        <dbReference type="ARBA" id="ARBA00023002"/>
    </source>
</evidence>
<evidence type="ECO:0000256" key="1">
    <source>
        <dbReference type="ARBA" id="ARBA00006787"/>
    </source>
</evidence>
<evidence type="ECO:0000313" key="7">
    <source>
        <dbReference type="Proteomes" id="UP000321331"/>
    </source>
</evidence>
<feature type="binding site" evidence="5">
    <location>
        <position position="218"/>
    </location>
    <ligand>
        <name>Fe cation</name>
        <dbReference type="ChEBI" id="CHEBI:24875"/>
        <note>catalytic</note>
    </ligand>
</feature>
<evidence type="ECO:0000256" key="2">
    <source>
        <dbReference type="ARBA" id="ARBA00022723"/>
    </source>
</evidence>
<sequence length="589" mass="66823">MATNKEVQQSLMHELKDIGELKLYHSEDTATIESRKGNLGLAEKFQFEQSLPGFSTGIDIPGRFDAELASCVVHGTMPSEIDGTFYRIVCDQIWARRNKVDPNNPRDIWINGDGAVDAWRISNGVVDFKQKYVRTPRFVFERIAREPLFGSYRNIFSGDPRVKDEVQSPGNVHVHFFREKLLIPKDDSPPILMDPDTLETFGLTDFDGQLNSMSFTSHPKVDYSTGELLGFGMEASGIGSNDLVYYLFDKDGVKQEECWVKTPFVGWSHDFAFSDNWILFGLLPYETNVDFMRNSGEAQFRFNRFLQPLTFGLLPRRNPKPEDIKWFYGPKNHGWVHFSNHFEENGKFYFDLFFTDGDGLSSFVDAHPELGPSNPNRMVGKLVRFTIDPKAESNKLDLPQVLSHVNGEMARIDDRYVGKPYRHTWGVIWGSGLWDGIVHVDTHTGVSKVWQGGDTVMVHEPCFVPRSKEAPEGDGHLVCVARDKRREITYLIILDAQNITAGPVCLVEMPLRLHVAAHGNWVNAWDRSVRKPLVDYSGATPELLAKFSTGAPKPYDEVWGKPVVTKYPGRWPFPVHEEAKGYPNGIDTD</sequence>
<keyword evidence="2 5" id="KW-0479">Metal-binding</keyword>
<feature type="binding site" evidence="5">
    <location>
        <position position="269"/>
    </location>
    <ligand>
        <name>Fe cation</name>
        <dbReference type="ChEBI" id="CHEBI:24875"/>
        <note>catalytic</note>
    </ligand>
</feature>
<dbReference type="Proteomes" id="UP000321331">
    <property type="component" value="Unassembled WGS sequence"/>
</dbReference>
<dbReference type="InterPro" id="IPR004294">
    <property type="entry name" value="Carotenoid_Oase"/>
</dbReference>
<proteinExistence type="inferred from homology"/>
<evidence type="ECO:0000256" key="4">
    <source>
        <dbReference type="ARBA" id="ARBA00023004"/>
    </source>
</evidence>
<comment type="similarity">
    <text evidence="1">Belongs to the carotenoid oxygenase family.</text>
</comment>
<dbReference type="GO" id="GO:0010436">
    <property type="term" value="F:carotenoid dioxygenase activity"/>
    <property type="evidence" value="ECO:0007669"/>
    <property type="project" value="TreeGrafter"/>
</dbReference>
<dbReference type="GO" id="GO:0016121">
    <property type="term" value="P:carotene catabolic process"/>
    <property type="evidence" value="ECO:0007669"/>
    <property type="project" value="TreeGrafter"/>
</dbReference>
<dbReference type="PANTHER" id="PTHR10543:SF89">
    <property type="entry name" value="CAROTENOID 9,10(9',10')-CLEAVAGE DIOXYGENASE 1"/>
    <property type="match status" value="1"/>
</dbReference>
<evidence type="ECO:0008006" key="8">
    <source>
        <dbReference type="Google" id="ProtNLM"/>
    </source>
</evidence>
<comment type="caution">
    <text evidence="6">The sequence shown here is derived from an EMBL/GenBank/DDBJ whole genome shotgun (WGS) entry which is preliminary data.</text>
</comment>
<dbReference type="AlphaFoldDB" id="A0A5C6SS73"/>
<gene>
    <name evidence="6" type="ORF">FocTR4_00007896</name>
</gene>
<comment type="cofactor">
    <cofactor evidence="5">
        <name>Fe(2+)</name>
        <dbReference type="ChEBI" id="CHEBI:29033"/>
    </cofactor>
    <text evidence="5">Binds 1 Fe(2+) ion per subunit.</text>
</comment>
<dbReference type="PANTHER" id="PTHR10543">
    <property type="entry name" value="BETA-CAROTENE DIOXYGENASE"/>
    <property type="match status" value="1"/>
</dbReference>
<evidence type="ECO:0000313" key="6">
    <source>
        <dbReference type="EMBL" id="TXC01194.1"/>
    </source>
</evidence>
<evidence type="ECO:0000256" key="5">
    <source>
        <dbReference type="PIRSR" id="PIRSR604294-1"/>
    </source>
</evidence>
<keyword evidence="4 5" id="KW-0408">Iron</keyword>
<dbReference type="Pfam" id="PF03055">
    <property type="entry name" value="RPE65"/>
    <property type="match status" value="1"/>
</dbReference>
<accession>A0A5C6SS73</accession>
<name>A0A5C6SS73_FUSOC</name>
<reference evidence="6 7" key="1">
    <citation type="submission" date="2019-07" db="EMBL/GenBank/DDBJ databases">
        <title>The First High-Quality Draft Genome Sequence of the Causal Agent of the Current Panama Disease Epidemic.</title>
        <authorList>
            <person name="Warmington R.J."/>
            <person name="Kay W."/>
            <person name="Jeffries A."/>
            <person name="Bebber D."/>
            <person name="Moore K."/>
            <person name="Studholme D.J."/>
        </authorList>
    </citation>
    <scope>NUCLEOTIDE SEQUENCE [LARGE SCALE GENOMIC DNA]</scope>
    <source>
        <strain evidence="6 7">TR4</strain>
    </source>
</reference>
<keyword evidence="3" id="KW-0560">Oxidoreductase</keyword>